<protein>
    <recommendedName>
        <fullName evidence="1">BTB domain-containing protein</fullName>
    </recommendedName>
</protein>
<dbReference type="SMART" id="SM00225">
    <property type="entry name" value="BTB"/>
    <property type="match status" value="1"/>
</dbReference>
<evidence type="ECO:0000313" key="3">
    <source>
        <dbReference type="Proteomes" id="UP000266673"/>
    </source>
</evidence>
<dbReference type="EMBL" id="QKWP01000935">
    <property type="protein sequence ID" value="RIB13313.1"/>
    <property type="molecule type" value="Genomic_DNA"/>
</dbReference>
<dbReference type="STRING" id="44941.A0A397V0A0"/>
<dbReference type="Proteomes" id="UP000266673">
    <property type="component" value="Unassembled WGS sequence"/>
</dbReference>
<feature type="domain" description="BTB" evidence="1">
    <location>
        <begin position="171"/>
        <end position="302"/>
    </location>
</feature>
<dbReference type="CDD" id="cd18186">
    <property type="entry name" value="BTB_POZ_ZBTB_KLHL-like"/>
    <property type="match status" value="1"/>
</dbReference>
<dbReference type="PANTHER" id="PTHR24413">
    <property type="entry name" value="SPECKLE-TYPE POZ PROTEIN"/>
    <property type="match status" value="1"/>
</dbReference>
<sequence length="418" mass="48478">MSSFIKANRSYFEYEISNISQLVHAIYGPPFAHEFRSKQLWHLVIKPLKDYCVIYLEQVSTSDAKQCDEFMAKLSMCNHKIHVRRSDGTEILPINNLSNKKDTYKVFRRSCLKDSSIIIGIEMLKPEFSQNPSTTFSSTTPPSTFNNITKQISPSKVKTIWTEELHNPSTADVRFVVDDHELFASSSILAKRSKYFKEIFDEMKCNTKINEKLGIREKGKSGIGENDEKLSIPDDEESWSSFDDTLSIVSTTSSIETMFIPPSKPSFKSREFDYELIISDFSYNSVLQMLQFLYTDDLPFTDKISSNKISSFPFSNEIYSLYDIADKYQIHDLKFHLKKLILCNLGLETCAEMLFKHVWKWPELKRVVMPFVVKYFANIKCTQGYLNIVEKCKCEDGENEFPMFYELNFEILMATFSC</sequence>
<accession>A0A397V0A0</accession>
<dbReference type="AlphaFoldDB" id="A0A397V0A0"/>
<dbReference type="Gene3D" id="3.30.710.10">
    <property type="entry name" value="Potassium Channel Kv1.1, Chain A"/>
    <property type="match status" value="1"/>
</dbReference>
<dbReference type="SUPFAM" id="SSF54695">
    <property type="entry name" value="POZ domain"/>
    <property type="match status" value="1"/>
</dbReference>
<dbReference type="InterPro" id="IPR000210">
    <property type="entry name" value="BTB/POZ_dom"/>
</dbReference>
<proteinExistence type="predicted"/>
<organism evidence="2 3">
    <name type="scientific">Gigaspora rosea</name>
    <dbReference type="NCBI Taxonomy" id="44941"/>
    <lineage>
        <taxon>Eukaryota</taxon>
        <taxon>Fungi</taxon>
        <taxon>Fungi incertae sedis</taxon>
        <taxon>Mucoromycota</taxon>
        <taxon>Glomeromycotina</taxon>
        <taxon>Glomeromycetes</taxon>
        <taxon>Diversisporales</taxon>
        <taxon>Gigasporaceae</taxon>
        <taxon>Gigaspora</taxon>
    </lineage>
</organism>
<dbReference type="PROSITE" id="PS50097">
    <property type="entry name" value="BTB"/>
    <property type="match status" value="1"/>
</dbReference>
<dbReference type="InterPro" id="IPR011333">
    <property type="entry name" value="SKP1/BTB/POZ_sf"/>
</dbReference>
<name>A0A397V0A0_9GLOM</name>
<dbReference type="OrthoDB" id="6359816at2759"/>
<gene>
    <name evidence="2" type="ORF">C2G38_2144612</name>
</gene>
<evidence type="ECO:0000313" key="2">
    <source>
        <dbReference type="EMBL" id="RIB13313.1"/>
    </source>
</evidence>
<comment type="caution">
    <text evidence="2">The sequence shown here is derived from an EMBL/GenBank/DDBJ whole genome shotgun (WGS) entry which is preliminary data.</text>
</comment>
<dbReference type="Pfam" id="PF00651">
    <property type="entry name" value="BTB"/>
    <property type="match status" value="2"/>
</dbReference>
<keyword evidence="3" id="KW-1185">Reference proteome</keyword>
<evidence type="ECO:0000259" key="1">
    <source>
        <dbReference type="PROSITE" id="PS50097"/>
    </source>
</evidence>
<reference evidence="2 3" key="1">
    <citation type="submission" date="2018-06" db="EMBL/GenBank/DDBJ databases">
        <title>Comparative genomics reveals the genomic features of Rhizophagus irregularis, R. cerebriforme, R. diaphanum and Gigaspora rosea, and their symbiotic lifestyle signature.</title>
        <authorList>
            <person name="Morin E."/>
            <person name="San Clemente H."/>
            <person name="Chen E.C.H."/>
            <person name="De La Providencia I."/>
            <person name="Hainaut M."/>
            <person name="Kuo A."/>
            <person name="Kohler A."/>
            <person name="Murat C."/>
            <person name="Tang N."/>
            <person name="Roy S."/>
            <person name="Loubradou J."/>
            <person name="Henrissat B."/>
            <person name="Grigoriev I.V."/>
            <person name="Corradi N."/>
            <person name="Roux C."/>
            <person name="Martin F.M."/>
        </authorList>
    </citation>
    <scope>NUCLEOTIDE SEQUENCE [LARGE SCALE GENOMIC DNA]</scope>
    <source>
        <strain evidence="2 3">DAOM 194757</strain>
    </source>
</reference>